<proteinExistence type="inferred from homology"/>
<name>A0ABR2PY31_9ROSI</name>
<feature type="domain" description="NPH3" evidence="3">
    <location>
        <begin position="101"/>
        <end position="257"/>
    </location>
</feature>
<comment type="similarity">
    <text evidence="2">Belongs to the NPH3 family.</text>
</comment>
<reference evidence="4 5" key="1">
    <citation type="journal article" date="2024" name="G3 (Bethesda)">
        <title>Genome assembly of Hibiscus sabdariffa L. provides insights into metabolisms of medicinal natural products.</title>
        <authorList>
            <person name="Kim T."/>
        </authorList>
    </citation>
    <scope>NUCLEOTIDE SEQUENCE [LARGE SCALE GENOMIC DNA]</scope>
    <source>
        <strain evidence="4">TK-2024</strain>
        <tissue evidence="4">Old leaves</tissue>
    </source>
</reference>
<keyword evidence="5" id="KW-1185">Reference proteome</keyword>
<dbReference type="Pfam" id="PF03000">
    <property type="entry name" value="NPH3"/>
    <property type="match status" value="1"/>
</dbReference>
<protein>
    <recommendedName>
        <fullName evidence="3">NPH3 domain-containing protein</fullName>
    </recommendedName>
</protein>
<gene>
    <name evidence="4" type="ORF">V6N11_033452</name>
</gene>
<organism evidence="4 5">
    <name type="scientific">Hibiscus sabdariffa</name>
    <name type="common">roselle</name>
    <dbReference type="NCBI Taxonomy" id="183260"/>
    <lineage>
        <taxon>Eukaryota</taxon>
        <taxon>Viridiplantae</taxon>
        <taxon>Streptophyta</taxon>
        <taxon>Embryophyta</taxon>
        <taxon>Tracheophyta</taxon>
        <taxon>Spermatophyta</taxon>
        <taxon>Magnoliopsida</taxon>
        <taxon>eudicotyledons</taxon>
        <taxon>Gunneridae</taxon>
        <taxon>Pentapetalae</taxon>
        <taxon>rosids</taxon>
        <taxon>malvids</taxon>
        <taxon>Malvales</taxon>
        <taxon>Malvaceae</taxon>
        <taxon>Malvoideae</taxon>
        <taxon>Hibiscus</taxon>
    </lineage>
</organism>
<sequence length="257" mass="28485">MYSAVRFMGTDSFVLGNCNLLQKIDNSVDELGVWTWSDLLVALKHCQDSQQVATSSGVIQKWLDTLIVRLAMATEASSSGSISSVDSGSTGRSINILARATWWFKDLSVLSPNLIEMLVKSMVSRKHNHVIIGRFLFYYLKSKFHTASSDEKHRVLEIVIDMLYTLDPNSISCKSLFGVLRPVRCSNTSKSCRNKLESMIGSQIDQATLDDLLIPSPSGRSYRYDVNLVLRLLKAFLRGGCGYPISPGPGAQNPKTK</sequence>
<evidence type="ECO:0000256" key="1">
    <source>
        <dbReference type="ARBA" id="ARBA00022786"/>
    </source>
</evidence>
<dbReference type="EMBL" id="JBBPBN010000049">
    <property type="protein sequence ID" value="KAK8993351.1"/>
    <property type="molecule type" value="Genomic_DNA"/>
</dbReference>
<dbReference type="PROSITE" id="PS51649">
    <property type="entry name" value="NPH3"/>
    <property type="match status" value="1"/>
</dbReference>
<dbReference type="InterPro" id="IPR043454">
    <property type="entry name" value="NPH3/RPT2-like"/>
</dbReference>
<evidence type="ECO:0000313" key="4">
    <source>
        <dbReference type="EMBL" id="KAK8993351.1"/>
    </source>
</evidence>
<evidence type="ECO:0000259" key="3">
    <source>
        <dbReference type="PROSITE" id="PS51649"/>
    </source>
</evidence>
<keyword evidence="1" id="KW-0833">Ubl conjugation pathway</keyword>
<accession>A0ABR2PY31</accession>
<evidence type="ECO:0000313" key="5">
    <source>
        <dbReference type="Proteomes" id="UP001396334"/>
    </source>
</evidence>
<comment type="caution">
    <text evidence="4">The sequence shown here is derived from an EMBL/GenBank/DDBJ whole genome shotgun (WGS) entry which is preliminary data.</text>
</comment>
<dbReference type="InterPro" id="IPR027356">
    <property type="entry name" value="NPH3_dom"/>
</dbReference>
<evidence type="ECO:0000256" key="2">
    <source>
        <dbReference type="PROSITE-ProRule" id="PRU00982"/>
    </source>
</evidence>
<dbReference type="PANTHER" id="PTHR32370">
    <property type="entry name" value="OS12G0117600 PROTEIN"/>
    <property type="match status" value="1"/>
</dbReference>
<dbReference type="Proteomes" id="UP001396334">
    <property type="component" value="Unassembled WGS sequence"/>
</dbReference>